<organism evidence="1 2">
    <name type="scientific">Legionella donaldsonii</name>
    <dbReference type="NCBI Taxonomy" id="45060"/>
    <lineage>
        <taxon>Bacteria</taxon>
        <taxon>Pseudomonadati</taxon>
        <taxon>Pseudomonadota</taxon>
        <taxon>Gammaproteobacteria</taxon>
        <taxon>Legionellales</taxon>
        <taxon>Legionellaceae</taxon>
        <taxon>Legionella</taxon>
    </lineage>
</organism>
<dbReference type="Proteomes" id="UP000254677">
    <property type="component" value="Unassembled WGS sequence"/>
</dbReference>
<dbReference type="EMBL" id="UGOA01000001">
    <property type="protein sequence ID" value="STX44993.1"/>
    <property type="molecule type" value="Genomic_DNA"/>
</dbReference>
<evidence type="ECO:0008006" key="3">
    <source>
        <dbReference type="Google" id="ProtNLM"/>
    </source>
</evidence>
<sequence length="172" mass="18384">MIAKVAFVKVSILGGGMRFVFSLVLVLLMNTANADENMPVSCKPITVDGESVMLSAEKPVLVMIHNQSKTDLWITHPVSDPSASAGWSSRLQAGNWSALALDKESFELTCIESKPGHEQQVPCTGVISACRWSSITMPAQTTGTFWAGEDMSISALTAHLGSRGFELPASSQ</sequence>
<evidence type="ECO:0000313" key="2">
    <source>
        <dbReference type="Proteomes" id="UP000254677"/>
    </source>
</evidence>
<proteinExistence type="predicted"/>
<accession>A0A378JB29</accession>
<evidence type="ECO:0000313" key="1">
    <source>
        <dbReference type="EMBL" id="STX44993.1"/>
    </source>
</evidence>
<protein>
    <recommendedName>
        <fullName evidence="3">Enhanced entry protein EnhB</fullName>
    </recommendedName>
</protein>
<dbReference type="AlphaFoldDB" id="A0A378JB29"/>
<name>A0A378JB29_9GAMM</name>
<gene>
    <name evidence="1" type="ORF">NCTC13292_03047</name>
</gene>
<keyword evidence="2" id="KW-1185">Reference proteome</keyword>
<reference evidence="1 2" key="1">
    <citation type="submission" date="2018-06" db="EMBL/GenBank/DDBJ databases">
        <authorList>
            <consortium name="Pathogen Informatics"/>
            <person name="Doyle S."/>
        </authorList>
    </citation>
    <scope>NUCLEOTIDE SEQUENCE [LARGE SCALE GENOMIC DNA]</scope>
    <source>
        <strain evidence="1 2">NCTC13292</strain>
    </source>
</reference>